<dbReference type="NCBIfam" id="TIGR00225">
    <property type="entry name" value="prc"/>
    <property type="match status" value="1"/>
</dbReference>
<evidence type="ECO:0000259" key="7">
    <source>
        <dbReference type="PROSITE" id="PS50106"/>
    </source>
</evidence>
<dbReference type="PANTHER" id="PTHR32060">
    <property type="entry name" value="TAIL-SPECIFIC PROTEASE"/>
    <property type="match status" value="1"/>
</dbReference>
<feature type="transmembrane region" description="Helical" evidence="6">
    <location>
        <begin position="21"/>
        <end position="39"/>
    </location>
</feature>
<dbReference type="Gene3D" id="3.90.226.10">
    <property type="entry name" value="2-enoyl-CoA Hydratase, Chain A, domain 1"/>
    <property type="match status" value="1"/>
</dbReference>
<dbReference type="GO" id="GO:0008236">
    <property type="term" value="F:serine-type peptidase activity"/>
    <property type="evidence" value="ECO:0007669"/>
    <property type="project" value="UniProtKB-KW"/>
</dbReference>
<dbReference type="Gene3D" id="3.30.750.44">
    <property type="match status" value="1"/>
</dbReference>
<dbReference type="CDD" id="cd06782">
    <property type="entry name" value="cpPDZ_CPP-like"/>
    <property type="match status" value="1"/>
</dbReference>
<dbReference type="SUPFAM" id="SSF50156">
    <property type="entry name" value="PDZ domain-like"/>
    <property type="match status" value="1"/>
</dbReference>
<evidence type="ECO:0000256" key="2">
    <source>
        <dbReference type="ARBA" id="ARBA00022670"/>
    </source>
</evidence>
<dbReference type="InterPro" id="IPR036034">
    <property type="entry name" value="PDZ_sf"/>
</dbReference>
<name>A0A6V0B3T9_9STRA</name>
<dbReference type="SMART" id="SM00245">
    <property type="entry name" value="TSPc"/>
    <property type="match status" value="1"/>
</dbReference>
<dbReference type="PANTHER" id="PTHR32060:SF22">
    <property type="entry name" value="CARBOXYL-TERMINAL-PROCESSING PEPTIDASE 3, CHLOROPLASTIC"/>
    <property type="match status" value="1"/>
</dbReference>
<evidence type="ECO:0000256" key="3">
    <source>
        <dbReference type="ARBA" id="ARBA00022801"/>
    </source>
</evidence>
<dbReference type="Gene3D" id="2.30.42.10">
    <property type="match status" value="1"/>
</dbReference>
<evidence type="ECO:0000256" key="5">
    <source>
        <dbReference type="SAM" id="MobiDB-lite"/>
    </source>
</evidence>
<dbReference type="Pfam" id="PF03572">
    <property type="entry name" value="Peptidase_S41"/>
    <property type="match status" value="1"/>
</dbReference>
<dbReference type="AlphaFoldDB" id="A0A6V0B3T9"/>
<dbReference type="InterPro" id="IPR004447">
    <property type="entry name" value="Peptidase_S41A"/>
</dbReference>
<dbReference type="InterPro" id="IPR005151">
    <property type="entry name" value="Tail-specific_protease"/>
</dbReference>
<accession>A0A6V0B3T9</accession>
<keyword evidence="6" id="KW-0472">Membrane</keyword>
<proteinExistence type="inferred from homology"/>
<keyword evidence="3" id="KW-0378">Hydrolase</keyword>
<dbReference type="EMBL" id="HBIX01023484">
    <property type="protein sequence ID" value="CAE0723531.1"/>
    <property type="molecule type" value="Transcribed_RNA"/>
</dbReference>
<dbReference type="CDD" id="cd07560">
    <property type="entry name" value="Peptidase_S41_CPP"/>
    <property type="match status" value="1"/>
</dbReference>
<feature type="region of interest" description="Disordered" evidence="5">
    <location>
        <begin position="64"/>
        <end position="84"/>
    </location>
</feature>
<comment type="similarity">
    <text evidence="1">Belongs to the peptidase S41A family.</text>
</comment>
<feature type="domain" description="PDZ" evidence="7">
    <location>
        <begin position="196"/>
        <end position="281"/>
    </location>
</feature>
<dbReference type="EMBL" id="HBIX01023483">
    <property type="protein sequence ID" value="CAE0723530.1"/>
    <property type="molecule type" value="Transcribed_RNA"/>
</dbReference>
<keyword evidence="6" id="KW-0812">Transmembrane</keyword>
<evidence type="ECO:0000256" key="6">
    <source>
        <dbReference type="SAM" id="Phobius"/>
    </source>
</evidence>
<keyword evidence="2" id="KW-0645">Protease</keyword>
<dbReference type="Pfam" id="PF13180">
    <property type="entry name" value="PDZ_2"/>
    <property type="match status" value="1"/>
</dbReference>
<dbReference type="SMART" id="SM00228">
    <property type="entry name" value="PDZ"/>
    <property type="match status" value="1"/>
</dbReference>
<dbReference type="GO" id="GO:0004175">
    <property type="term" value="F:endopeptidase activity"/>
    <property type="evidence" value="ECO:0007669"/>
    <property type="project" value="TreeGrafter"/>
</dbReference>
<dbReference type="InterPro" id="IPR001478">
    <property type="entry name" value="PDZ"/>
</dbReference>
<evidence type="ECO:0000313" key="9">
    <source>
        <dbReference type="EMBL" id="CAE0723531.1"/>
    </source>
</evidence>
<reference evidence="9" key="1">
    <citation type="submission" date="2021-01" db="EMBL/GenBank/DDBJ databases">
        <authorList>
            <person name="Corre E."/>
            <person name="Pelletier E."/>
            <person name="Niang G."/>
            <person name="Scheremetjew M."/>
            <person name="Finn R."/>
            <person name="Kale V."/>
            <person name="Holt S."/>
            <person name="Cochrane G."/>
            <person name="Meng A."/>
            <person name="Brown T."/>
            <person name="Cohen L."/>
        </authorList>
    </citation>
    <scope>NUCLEOTIDE SEQUENCE</scope>
    <source>
        <strain evidence="9">10249 10 AB</strain>
    </source>
</reference>
<keyword evidence="6" id="KW-1133">Transmembrane helix</keyword>
<feature type="compositionally biased region" description="Basic and acidic residues" evidence="5">
    <location>
        <begin position="71"/>
        <end position="83"/>
    </location>
</feature>
<evidence type="ECO:0000256" key="1">
    <source>
        <dbReference type="ARBA" id="ARBA00009179"/>
    </source>
</evidence>
<dbReference type="SUPFAM" id="SSF52096">
    <property type="entry name" value="ClpP/crotonase"/>
    <property type="match status" value="1"/>
</dbReference>
<evidence type="ECO:0000256" key="4">
    <source>
        <dbReference type="ARBA" id="ARBA00022825"/>
    </source>
</evidence>
<sequence>MDDFRSTKTDCARSSVRSRRRCSVLVAVVLVSLSFPVYYGHAFVPPLQSSANWDSRLSLHKKGTNGNRNELISRETNESETKKATNQYLSRNNNFVAAFAGLSMAMSLLLVPLTPEPAHASSYSSITPEQKMAAEAWRTVDSTYLDRTFNGQDWFKMRQDLVKKKYKNMDEAHDEVAKMMSTLGDKYTKYLTPAKYQSLVDTATGTLAGIGVEIATNKDEFVIVSDVEPDSPAQKAGLMPKDVFLEGGGATFDKTSTPDDVALRLRGPVGSKVGVTVLRDGTVTKDFIIQREPIKITSVRSYIAQSNKNVGVIRIKSFSTTTGSTVKEAFQELKKKGAKEILIDLRSNPGGLLPGGIETANLFLESNKPVVYVVSNKGVIMAEETFENGFDTETKLTLLVDHNTASAAEVFTAAMKENGRAKVIGEQTFGKGIIQTIRDLSDGNGGVAVTVARYETPNHNDINKSGISVDQSVDVECAKNDALACLPSGYF</sequence>
<dbReference type="PROSITE" id="PS50106">
    <property type="entry name" value="PDZ"/>
    <property type="match status" value="1"/>
</dbReference>
<organism evidence="9">
    <name type="scientific">Pseudo-nitzschia australis</name>
    <dbReference type="NCBI Taxonomy" id="44445"/>
    <lineage>
        <taxon>Eukaryota</taxon>
        <taxon>Sar</taxon>
        <taxon>Stramenopiles</taxon>
        <taxon>Ochrophyta</taxon>
        <taxon>Bacillariophyta</taxon>
        <taxon>Bacillariophyceae</taxon>
        <taxon>Bacillariophycidae</taxon>
        <taxon>Bacillariales</taxon>
        <taxon>Bacillariaceae</taxon>
        <taxon>Pseudo-nitzschia</taxon>
    </lineage>
</organism>
<gene>
    <name evidence="8" type="ORF">PAUS00366_LOCUS16286</name>
    <name evidence="9" type="ORF">PAUS00366_LOCUS16287</name>
</gene>
<dbReference type="InterPro" id="IPR029045">
    <property type="entry name" value="ClpP/crotonase-like_dom_sf"/>
</dbReference>
<protein>
    <recommendedName>
        <fullName evidence="7">PDZ domain-containing protein</fullName>
    </recommendedName>
</protein>
<keyword evidence="4" id="KW-0720">Serine protease</keyword>
<dbReference type="GO" id="GO:0006508">
    <property type="term" value="P:proteolysis"/>
    <property type="evidence" value="ECO:0007669"/>
    <property type="project" value="UniProtKB-KW"/>
</dbReference>
<evidence type="ECO:0000313" key="8">
    <source>
        <dbReference type="EMBL" id="CAE0723530.1"/>
    </source>
</evidence>